<dbReference type="PANTHER" id="PTHR30595">
    <property type="entry name" value="GLPR-RELATED TRANSCRIPTIONAL REPRESSOR"/>
    <property type="match status" value="1"/>
</dbReference>
<evidence type="ECO:0000259" key="1">
    <source>
        <dbReference type="Pfam" id="PF04326"/>
    </source>
</evidence>
<keyword evidence="3" id="KW-1185">Reference proteome</keyword>
<proteinExistence type="predicted"/>
<dbReference type="PANTHER" id="PTHR30595:SF6">
    <property type="entry name" value="SCHLAFEN ALBA-2 DOMAIN-CONTAINING PROTEIN"/>
    <property type="match status" value="1"/>
</dbReference>
<dbReference type="EMBL" id="BNJK01000002">
    <property type="protein sequence ID" value="GHP00502.1"/>
    <property type="molecule type" value="Genomic_DNA"/>
</dbReference>
<organism evidence="2 3">
    <name type="scientific">Reticulibacter mediterranei</name>
    <dbReference type="NCBI Taxonomy" id="2778369"/>
    <lineage>
        <taxon>Bacteria</taxon>
        <taxon>Bacillati</taxon>
        <taxon>Chloroflexota</taxon>
        <taxon>Ktedonobacteria</taxon>
        <taxon>Ktedonobacterales</taxon>
        <taxon>Reticulibacteraceae</taxon>
        <taxon>Reticulibacter</taxon>
    </lineage>
</organism>
<evidence type="ECO:0000313" key="3">
    <source>
        <dbReference type="Proteomes" id="UP000597444"/>
    </source>
</evidence>
<reference evidence="2" key="1">
    <citation type="submission" date="2020-10" db="EMBL/GenBank/DDBJ databases">
        <title>Taxonomic study of unclassified bacteria belonging to the class Ktedonobacteria.</title>
        <authorList>
            <person name="Yabe S."/>
            <person name="Wang C.M."/>
            <person name="Zheng Y."/>
            <person name="Sakai Y."/>
            <person name="Cavaletti L."/>
            <person name="Monciardini P."/>
            <person name="Donadio S."/>
        </authorList>
    </citation>
    <scope>NUCLEOTIDE SEQUENCE</scope>
    <source>
        <strain evidence="2">ID150040</strain>
    </source>
</reference>
<comment type="caution">
    <text evidence="2">The sequence shown here is derived from an EMBL/GenBank/DDBJ whole genome shotgun (WGS) entry which is preliminary data.</text>
</comment>
<dbReference type="AlphaFoldDB" id="A0A8J3J2S9"/>
<name>A0A8J3J2S9_9CHLR</name>
<sequence length="414" mass="46688">MLFDKPIESITEQDIQALIDTQIDAQKAERKTVEYKQALPGGTDNDKKEFLADISSFANSAGGTLLFGIEEQAGIPLQITGIQVDDVDAYKLRLENMLRDGISPRLPRVDVQPVALASKSDHHVFILRVQKSSLSPHRVIFKDHGHFYARNSGGKFRLDVTELRTAFELSGTIAERIRDFRAERLSRISIGEETPVLLEEQASKIVLHMIPSSAFNPSMSIDIKALNDSSQWDLMRPLVVWDTQPPTSLRFNLDGIVRSAQWTKSSATPTMISTGYVQVFRNGIVEVVDVTILGINGEKKEFLGEVFEIRLLQAVKKHMELLQFLGVEAPVFIMVSLLGVKRYKIERGAYIPSYTDEIDRTDLIIPEVMIDTLDGGNDDITEVMRPIFDTTWNAANYAFSPNYDNDGKYVRRWH</sequence>
<dbReference type="Gene3D" id="3.30.950.30">
    <property type="entry name" value="Schlafen, AAA domain"/>
    <property type="match status" value="1"/>
</dbReference>
<dbReference type="Proteomes" id="UP000597444">
    <property type="component" value="Unassembled WGS sequence"/>
</dbReference>
<accession>A0A8J3J2S9</accession>
<dbReference type="InterPro" id="IPR038461">
    <property type="entry name" value="Schlafen_AlbA_2_dom_sf"/>
</dbReference>
<gene>
    <name evidence="2" type="ORF">KSF_105490</name>
</gene>
<dbReference type="Pfam" id="PF04326">
    <property type="entry name" value="SLFN_AlbA_2"/>
    <property type="match status" value="1"/>
</dbReference>
<protein>
    <recommendedName>
        <fullName evidence="1">Schlafen AlbA-2 domain-containing protein</fullName>
    </recommendedName>
</protein>
<evidence type="ECO:0000313" key="2">
    <source>
        <dbReference type="EMBL" id="GHP00502.1"/>
    </source>
</evidence>
<dbReference type="RefSeq" id="WP_220210996.1">
    <property type="nucleotide sequence ID" value="NZ_BNJK01000002.1"/>
</dbReference>
<dbReference type="InterPro" id="IPR007421">
    <property type="entry name" value="Schlafen_AlbA_2_dom"/>
</dbReference>
<feature type="domain" description="Schlafen AlbA-2" evidence="1">
    <location>
        <begin position="29"/>
        <end position="157"/>
    </location>
</feature>